<evidence type="ECO:0000313" key="1">
    <source>
        <dbReference type="EMBL" id="ARE19893.1"/>
    </source>
</evidence>
<organism evidence="1 2">
    <name type="scientific">Lactococcus lactis subsp. lactis</name>
    <name type="common">Streptococcus lactis</name>
    <dbReference type="NCBI Taxonomy" id="1360"/>
    <lineage>
        <taxon>Bacteria</taxon>
        <taxon>Bacillati</taxon>
        <taxon>Bacillota</taxon>
        <taxon>Bacilli</taxon>
        <taxon>Lactobacillales</taxon>
        <taxon>Streptococcaceae</taxon>
        <taxon>Lactococcus</taxon>
    </lineage>
</organism>
<name>A0A1V0NZG8_LACLL</name>
<dbReference type="AlphaFoldDB" id="A0A1V0NZG8"/>
<dbReference type="EMBL" id="CP015902">
    <property type="protein sequence ID" value="ARE19893.1"/>
    <property type="molecule type" value="Genomic_DNA"/>
</dbReference>
<gene>
    <name evidence="1" type="ORF">LLUC06_0346</name>
</gene>
<dbReference type="Proteomes" id="UP000192095">
    <property type="component" value="Chromosome"/>
</dbReference>
<proteinExistence type="predicted"/>
<accession>A0A1V0NZG8</accession>
<sequence>MLQKIIIVIGEDCYRKKQDKLSIDKYLFEYFNKNSMHELLGNSRL</sequence>
<evidence type="ECO:0000313" key="2">
    <source>
        <dbReference type="Proteomes" id="UP000192095"/>
    </source>
</evidence>
<protein>
    <submittedName>
        <fullName evidence="1">Uncharacterized protein</fullName>
    </submittedName>
</protein>
<reference evidence="1 2" key="1">
    <citation type="journal article" date="2017" name="BMC Genomics">
        <title>Comparative and functional genomics of the Lactococcus lactis taxon; insights into evolution and niche adaptation.</title>
        <authorList>
            <person name="Kelleher P."/>
            <person name="Bottacini F."/>
            <person name="Mahony J."/>
            <person name="Kilcawley K.N."/>
            <person name="van Sinderen D."/>
        </authorList>
    </citation>
    <scope>NUCLEOTIDE SEQUENCE [LARGE SCALE GENOMIC DNA]</scope>
    <source>
        <strain evidence="1 2">UC06</strain>
    </source>
</reference>